<dbReference type="SUPFAM" id="SSF50104">
    <property type="entry name" value="Translation proteins SH3-like domain"/>
    <property type="match status" value="2"/>
</dbReference>
<evidence type="ECO:0000256" key="3">
    <source>
        <dbReference type="ARBA" id="ARBA00022917"/>
    </source>
</evidence>
<comment type="similarity">
    <text evidence="1">Belongs to the eIF-5A family.</text>
</comment>
<dbReference type="Pfam" id="PF01287">
    <property type="entry name" value="eIF-5a"/>
    <property type="match status" value="2"/>
</dbReference>
<dbReference type="GO" id="GO:0045905">
    <property type="term" value="P:positive regulation of translational termination"/>
    <property type="evidence" value="ECO:0007669"/>
    <property type="project" value="InterPro"/>
</dbReference>
<dbReference type="SUPFAM" id="SSF50249">
    <property type="entry name" value="Nucleic acid-binding proteins"/>
    <property type="match status" value="2"/>
</dbReference>
<dbReference type="FunFam" id="2.40.50.140:FF:000034">
    <property type="entry name" value="Eukaryotic translation initiation factor 5A"/>
    <property type="match status" value="2"/>
</dbReference>
<gene>
    <name evidence="6" type="ORF">ZIOFF_033529</name>
</gene>
<keyword evidence="7" id="KW-1185">Reference proteome</keyword>
<protein>
    <recommendedName>
        <fullName evidence="5">Translation initiation factor 5A C-terminal domain-containing protein</fullName>
    </recommendedName>
</protein>
<dbReference type="EMBL" id="JACMSC010000009">
    <property type="protein sequence ID" value="KAG6508159.1"/>
    <property type="molecule type" value="Genomic_DNA"/>
</dbReference>
<dbReference type="GO" id="GO:0045901">
    <property type="term" value="P:positive regulation of translational elongation"/>
    <property type="evidence" value="ECO:0007669"/>
    <property type="project" value="InterPro"/>
</dbReference>
<accession>A0A8J5L1V2</accession>
<dbReference type="GO" id="GO:0003723">
    <property type="term" value="F:RNA binding"/>
    <property type="evidence" value="ECO:0007669"/>
    <property type="project" value="InterPro"/>
</dbReference>
<evidence type="ECO:0000256" key="2">
    <source>
        <dbReference type="ARBA" id="ARBA00022540"/>
    </source>
</evidence>
<dbReference type="NCBIfam" id="TIGR00037">
    <property type="entry name" value="eIF_5A"/>
    <property type="match status" value="2"/>
</dbReference>
<evidence type="ECO:0000313" key="7">
    <source>
        <dbReference type="Proteomes" id="UP000734854"/>
    </source>
</evidence>
<dbReference type="AlphaFoldDB" id="A0A8J5L1V2"/>
<evidence type="ECO:0000259" key="5">
    <source>
        <dbReference type="SMART" id="SM01376"/>
    </source>
</evidence>
<comment type="caution">
    <text evidence="6">The sequence shown here is derived from an EMBL/GenBank/DDBJ whole genome shotgun (WGS) entry which is preliminary data.</text>
</comment>
<sequence>MIAFRFIASTPPPYACQVLSVRSVVLILPSPLIDLGEVSMHLFFDVLFVSLNIFLSIASAIMSDEEHHFESKADAGASKTYPQQAGTIRKNGYIVIKGRPCKVVEVSTSKTGKHGHAKCHFVAIDIFNAKKLEDIVPSSHNCDVPHVNRTDYQLIDISEDGFLSLLTETGNTKDDLRLPTDENLVTQIKDGFAEGKDLVVSVMSAMGEEQICALKEIGPKKVTLARCFKRILIFSDCISLHRFYASALRLPAIMSDEEHHFESKADAGASKTYPQQAGTIRKNGYIVIKGRPCKVVEVSTSKTGKHGHAKCHFVAIDIFNAKKLEDIVPSSHNCDVPHVNRTDYQLIDISEDGFLSLLTETGNTKDDLRLPTDENLVTQIKDGFAEGKDLVVSVMSAMGEEQICALKEIGPK</sequence>
<dbReference type="FunFam" id="2.30.30.30:FF:000012">
    <property type="entry name" value="Eukaryotic translation initiation factor 5A"/>
    <property type="match status" value="2"/>
</dbReference>
<dbReference type="PROSITE" id="PS00302">
    <property type="entry name" value="IF5A_HYPUSINE"/>
    <property type="match status" value="2"/>
</dbReference>
<keyword evidence="3" id="KW-0648">Protein biosynthesis</keyword>
<dbReference type="Proteomes" id="UP000734854">
    <property type="component" value="Unassembled WGS sequence"/>
</dbReference>
<dbReference type="InterPro" id="IPR019769">
    <property type="entry name" value="Trans_elong_IF5A_hypusine_site"/>
</dbReference>
<dbReference type="InterPro" id="IPR014722">
    <property type="entry name" value="Rib_uL2_dom2"/>
</dbReference>
<evidence type="ECO:0000313" key="6">
    <source>
        <dbReference type="EMBL" id="KAG6508159.1"/>
    </source>
</evidence>
<dbReference type="GO" id="GO:0003743">
    <property type="term" value="F:translation initiation factor activity"/>
    <property type="evidence" value="ECO:0007669"/>
    <property type="project" value="UniProtKB-KW"/>
</dbReference>
<organism evidence="6 7">
    <name type="scientific">Zingiber officinale</name>
    <name type="common">Ginger</name>
    <name type="synonym">Amomum zingiber</name>
    <dbReference type="NCBI Taxonomy" id="94328"/>
    <lineage>
        <taxon>Eukaryota</taxon>
        <taxon>Viridiplantae</taxon>
        <taxon>Streptophyta</taxon>
        <taxon>Embryophyta</taxon>
        <taxon>Tracheophyta</taxon>
        <taxon>Spermatophyta</taxon>
        <taxon>Magnoliopsida</taxon>
        <taxon>Liliopsida</taxon>
        <taxon>Zingiberales</taxon>
        <taxon>Zingiberaceae</taxon>
        <taxon>Zingiber</taxon>
    </lineage>
</organism>
<keyword evidence="4" id="KW-0385">Hypusine</keyword>
<dbReference type="Pfam" id="PF21485">
    <property type="entry name" value="IF5A-like_N"/>
    <property type="match status" value="2"/>
</dbReference>
<dbReference type="SMART" id="SM01376">
    <property type="entry name" value="eIF-5a"/>
    <property type="match status" value="2"/>
</dbReference>
<evidence type="ECO:0000256" key="4">
    <source>
        <dbReference type="ARBA" id="ARBA00023071"/>
    </source>
</evidence>
<feature type="domain" description="Translation initiation factor 5A C-terminal" evidence="5">
    <location>
        <begin position="338"/>
        <end position="407"/>
    </location>
</feature>
<keyword evidence="2" id="KW-0396">Initiation factor</keyword>
<dbReference type="GO" id="GO:0043022">
    <property type="term" value="F:ribosome binding"/>
    <property type="evidence" value="ECO:0007669"/>
    <property type="project" value="InterPro"/>
</dbReference>
<proteinExistence type="inferred from homology"/>
<dbReference type="PANTHER" id="PTHR11673">
    <property type="entry name" value="TRANSLATION INITIATION FACTOR 5A FAMILY MEMBER"/>
    <property type="match status" value="1"/>
</dbReference>
<feature type="domain" description="Translation initiation factor 5A C-terminal" evidence="5">
    <location>
        <begin position="146"/>
        <end position="215"/>
    </location>
</feature>
<name>A0A8J5L1V2_ZINOF</name>
<dbReference type="CDD" id="cd04468">
    <property type="entry name" value="S1_eIF5A"/>
    <property type="match status" value="2"/>
</dbReference>
<dbReference type="Gene3D" id="2.40.50.140">
    <property type="entry name" value="Nucleic acid-binding proteins"/>
    <property type="match status" value="2"/>
</dbReference>
<dbReference type="InterPro" id="IPR020189">
    <property type="entry name" value="IF5A_C"/>
</dbReference>
<dbReference type="Gene3D" id="2.30.30.30">
    <property type="match status" value="2"/>
</dbReference>
<dbReference type="InterPro" id="IPR008991">
    <property type="entry name" value="Translation_prot_SH3-like_sf"/>
</dbReference>
<dbReference type="GO" id="GO:0003746">
    <property type="term" value="F:translation elongation factor activity"/>
    <property type="evidence" value="ECO:0007669"/>
    <property type="project" value="InterPro"/>
</dbReference>
<dbReference type="InterPro" id="IPR048670">
    <property type="entry name" value="IF5A-like_N"/>
</dbReference>
<evidence type="ECO:0000256" key="1">
    <source>
        <dbReference type="ARBA" id="ARBA00006016"/>
    </source>
</evidence>
<dbReference type="InterPro" id="IPR012340">
    <property type="entry name" value="NA-bd_OB-fold"/>
</dbReference>
<dbReference type="InterPro" id="IPR001884">
    <property type="entry name" value="IF5A-like"/>
</dbReference>
<reference evidence="6 7" key="1">
    <citation type="submission" date="2020-08" db="EMBL/GenBank/DDBJ databases">
        <title>Plant Genome Project.</title>
        <authorList>
            <person name="Zhang R.-G."/>
        </authorList>
    </citation>
    <scope>NUCLEOTIDE SEQUENCE [LARGE SCALE GENOMIC DNA]</scope>
    <source>
        <tissue evidence="6">Rhizome</tissue>
    </source>
</reference>